<reference evidence="2 3" key="1">
    <citation type="journal article" date="2018" name="Cell">
        <title>The Chara Genome: Secondary Complexity and Implications for Plant Terrestrialization.</title>
        <authorList>
            <person name="Nishiyama T."/>
            <person name="Sakayama H."/>
            <person name="Vries J.D."/>
            <person name="Buschmann H."/>
            <person name="Saint-Marcoux D."/>
            <person name="Ullrich K.K."/>
            <person name="Haas F.B."/>
            <person name="Vanderstraeten L."/>
            <person name="Becker D."/>
            <person name="Lang D."/>
            <person name="Vosolsobe S."/>
            <person name="Rombauts S."/>
            <person name="Wilhelmsson P.K.I."/>
            <person name="Janitza P."/>
            <person name="Kern R."/>
            <person name="Heyl A."/>
            <person name="Rumpler F."/>
            <person name="Villalobos L.I.A.C."/>
            <person name="Clay J.M."/>
            <person name="Skokan R."/>
            <person name="Toyoda A."/>
            <person name="Suzuki Y."/>
            <person name="Kagoshima H."/>
            <person name="Schijlen E."/>
            <person name="Tajeshwar N."/>
            <person name="Catarino B."/>
            <person name="Hetherington A.J."/>
            <person name="Saltykova A."/>
            <person name="Bonnot C."/>
            <person name="Breuninger H."/>
            <person name="Symeonidi A."/>
            <person name="Radhakrishnan G.V."/>
            <person name="Van Nieuwerburgh F."/>
            <person name="Deforce D."/>
            <person name="Chang C."/>
            <person name="Karol K.G."/>
            <person name="Hedrich R."/>
            <person name="Ulvskov P."/>
            <person name="Glockner G."/>
            <person name="Delwiche C.F."/>
            <person name="Petrasek J."/>
            <person name="Van de Peer Y."/>
            <person name="Friml J."/>
            <person name="Beilby M."/>
            <person name="Dolan L."/>
            <person name="Kohara Y."/>
            <person name="Sugano S."/>
            <person name="Fujiyama A."/>
            <person name="Delaux P.-M."/>
            <person name="Quint M."/>
            <person name="TheiBen G."/>
            <person name="Hagemann M."/>
            <person name="Harholt J."/>
            <person name="Dunand C."/>
            <person name="Zachgo S."/>
            <person name="Langdale J."/>
            <person name="Maumus F."/>
            <person name="Straeten D.V.D."/>
            <person name="Gould S.B."/>
            <person name="Rensing S.A."/>
        </authorList>
    </citation>
    <scope>NUCLEOTIDE SEQUENCE [LARGE SCALE GENOMIC DNA]</scope>
    <source>
        <strain evidence="2 3">S276</strain>
    </source>
</reference>
<feature type="region of interest" description="Disordered" evidence="1">
    <location>
        <begin position="1"/>
        <end position="101"/>
    </location>
</feature>
<evidence type="ECO:0000256" key="1">
    <source>
        <dbReference type="SAM" id="MobiDB-lite"/>
    </source>
</evidence>
<dbReference type="AlphaFoldDB" id="A0A388L340"/>
<feature type="region of interest" description="Disordered" evidence="1">
    <location>
        <begin position="158"/>
        <end position="215"/>
    </location>
</feature>
<proteinExistence type="predicted"/>
<keyword evidence="3" id="KW-1185">Reference proteome</keyword>
<comment type="caution">
    <text evidence="2">The sequence shown here is derived from an EMBL/GenBank/DDBJ whole genome shotgun (WGS) entry which is preliminary data.</text>
</comment>
<feature type="compositionally biased region" description="Basic and acidic residues" evidence="1">
    <location>
        <begin position="52"/>
        <end position="94"/>
    </location>
</feature>
<sequence length="416" mass="45390">MSTMSPSRKDLSRDCHMAMERSTPLDVIDMNVPSSSVTPADEVGEAHILTARRKDSVRSKNRSKGKEGREGGSTKSVESTDSKSLRSFGPEHGRVAGGSGFGTVAGAAIRVSTNGISTAGKSGRCKGTRIVPPGPGTRSTGPAVPGTTQALHEVSILPGLPSFEKEGRRSLNSDSSATEERGGGGGSANEERGGGVEHSEKRQESSSGRDAKQLQEEVRQLHSLTNLLECMREEAVTALNKERERLRCARQEIDQLKAELEDAKKEIGMLRERNYCAVETGRSRTEFDVSHPSWISVIEYERSEAERMAEQVKIWKALESFNEHIDKDQRVLVERMKTAIANAEALGIAVSEDARADLASLERDVELQGMLLRSDDDAARESSCFANLCSEEECDLLLLQDCGPLSTTQQMQKRQK</sequence>
<gene>
    <name evidence="2" type="ORF">CBR_g22492</name>
</gene>
<dbReference type="Proteomes" id="UP000265515">
    <property type="component" value="Unassembled WGS sequence"/>
</dbReference>
<organism evidence="2 3">
    <name type="scientific">Chara braunii</name>
    <name type="common">Braun's stonewort</name>
    <dbReference type="NCBI Taxonomy" id="69332"/>
    <lineage>
        <taxon>Eukaryota</taxon>
        <taxon>Viridiplantae</taxon>
        <taxon>Streptophyta</taxon>
        <taxon>Charophyceae</taxon>
        <taxon>Charales</taxon>
        <taxon>Characeae</taxon>
        <taxon>Chara</taxon>
    </lineage>
</organism>
<protein>
    <submittedName>
        <fullName evidence="2">Uncharacterized protein</fullName>
    </submittedName>
</protein>
<name>A0A388L340_CHABU</name>
<dbReference type="EMBL" id="BFEA01000248">
    <property type="protein sequence ID" value="GBG76613.1"/>
    <property type="molecule type" value="Genomic_DNA"/>
</dbReference>
<accession>A0A388L340</accession>
<feature type="region of interest" description="Disordered" evidence="1">
    <location>
        <begin position="114"/>
        <end position="146"/>
    </location>
</feature>
<evidence type="ECO:0000313" key="3">
    <source>
        <dbReference type="Proteomes" id="UP000265515"/>
    </source>
</evidence>
<feature type="compositionally biased region" description="Basic and acidic residues" evidence="1">
    <location>
        <begin position="7"/>
        <end position="19"/>
    </location>
</feature>
<evidence type="ECO:0000313" key="2">
    <source>
        <dbReference type="EMBL" id="GBG76613.1"/>
    </source>
</evidence>
<dbReference type="Gramene" id="GBG76613">
    <property type="protein sequence ID" value="GBG76613"/>
    <property type="gene ID" value="CBR_g22492"/>
</dbReference>
<feature type="compositionally biased region" description="Basic and acidic residues" evidence="1">
    <location>
        <begin position="189"/>
        <end position="215"/>
    </location>
</feature>